<dbReference type="Gene3D" id="6.10.180.10">
    <property type="entry name" value="Antitoxin ParD"/>
    <property type="match status" value="1"/>
</dbReference>
<keyword evidence="1" id="KW-1277">Toxin-antitoxin system</keyword>
<evidence type="ECO:0000256" key="1">
    <source>
        <dbReference type="ARBA" id="ARBA00022649"/>
    </source>
</evidence>
<evidence type="ECO:0008006" key="3">
    <source>
        <dbReference type="Google" id="ProtNLM"/>
    </source>
</evidence>
<dbReference type="Pfam" id="PF09386">
    <property type="entry name" value="ParD"/>
    <property type="match status" value="1"/>
</dbReference>
<accession>X1HKK7</accession>
<gene>
    <name evidence="2" type="ORF">S03H2_28554</name>
</gene>
<dbReference type="InterPro" id="IPR038296">
    <property type="entry name" value="ParD_sf"/>
</dbReference>
<organism evidence="2">
    <name type="scientific">marine sediment metagenome</name>
    <dbReference type="NCBI Taxonomy" id="412755"/>
    <lineage>
        <taxon>unclassified sequences</taxon>
        <taxon>metagenomes</taxon>
        <taxon>ecological metagenomes</taxon>
    </lineage>
</organism>
<evidence type="ECO:0000313" key="2">
    <source>
        <dbReference type="EMBL" id="GAH57580.1"/>
    </source>
</evidence>
<protein>
    <recommendedName>
        <fullName evidence="3">CopG family transcriptional regulator</fullName>
    </recommendedName>
</protein>
<sequence>MVETRTKSYRLSIDVDPEEHRKIKMVAAIHDETIRIYVSKAIRERLQSDLEYEGLLAMSVQVDPVLSELWNNEKDSAYDNL</sequence>
<dbReference type="EMBL" id="BARU01017204">
    <property type="protein sequence ID" value="GAH57580.1"/>
    <property type="molecule type" value="Genomic_DNA"/>
</dbReference>
<dbReference type="GO" id="GO:0006355">
    <property type="term" value="P:regulation of DNA-templated transcription"/>
    <property type="evidence" value="ECO:0007669"/>
    <property type="project" value="InterPro"/>
</dbReference>
<dbReference type="InterPro" id="IPR022789">
    <property type="entry name" value="ParD"/>
</dbReference>
<proteinExistence type="predicted"/>
<name>X1HKK7_9ZZZZ</name>
<dbReference type="InterPro" id="IPR010985">
    <property type="entry name" value="Ribbon_hlx_hlx"/>
</dbReference>
<reference evidence="2" key="1">
    <citation type="journal article" date="2014" name="Front. Microbiol.">
        <title>High frequency of phylogenetically diverse reductive dehalogenase-homologous genes in deep subseafloor sedimentary metagenomes.</title>
        <authorList>
            <person name="Kawai M."/>
            <person name="Futagami T."/>
            <person name="Toyoda A."/>
            <person name="Takaki Y."/>
            <person name="Nishi S."/>
            <person name="Hori S."/>
            <person name="Arai W."/>
            <person name="Tsubouchi T."/>
            <person name="Morono Y."/>
            <person name="Uchiyama I."/>
            <person name="Ito T."/>
            <person name="Fujiyama A."/>
            <person name="Inagaki F."/>
            <person name="Takami H."/>
        </authorList>
    </citation>
    <scope>NUCLEOTIDE SEQUENCE</scope>
    <source>
        <strain evidence="2">Expedition CK06-06</strain>
    </source>
</reference>
<comment type="caution">
    <text evidence="2">The sequence shown here is derived from an EMBL/GenBank/DDBJ whole genome shotgun (WGS) entry which is preliminary data.</text>
</comment>
<dbReference type="AlphaFoldDB" id="X1HKK7"/>
<dbReference type="SUPFAM" id="SSF47598">
    <property type="entry name" value="Ribbon-helix-helix"/>
    <property type="match status" value="1"/>
</dbReference>